<name>A0A1Y5F350_9BACT</name>
<accession>A0A1Y5F350</accession>
<feature type="transmembrane region" description="Helical" evidence="2">
    <location>
        <begin position="6"/>
        <end position="27"/>
    </location>
</feature>
<feature type="coiled-coil region" evidence="1">
    <location>
        <begin position="268"/>
        <end position="299"/>
    </location>
</feature>
<keyword evidence="2" id="KW-0812">Transmembrane</keyword>
<proteinExistence type="predicted"/>
<evidence type="ECO:0000313" key="4">
    <source>
        <dbReference type="Proteomes" id="UP000196531"/>
    </source>
</evidence>
<protein>
    <recommendedName>
        <fullName evidence="5">MotA/TolQ/ExbB proton channel domain-containing protein</fullName>
    </recommendedName>
</protein>
<sequence length="305" mass="34630">MIELILVFFGQYLIEVMLVVVAIALSLRWMSYNHSKRDEAYFSHFTRELASTLSSDKEKGARIENVSDSLNNILGRVNQKLPERNLRKGFSKSSNETTDDRMVGLTLKEYVGSKHGLIANIQSEAGIFTSHVQPDFSQLTERVMSEDDNWSKLFNRIPIDGVTRVLDVLPTMFIILGVFGTFIGISMALPEIAKMDFANLEESGKTLSQFVVNVTFAMKTSIAGIFFSILLTTLNTVSPIEITRENTFEKVEVVLQTLWYHLHAERDKSSAEKELPMIRKVMEELLEEVRVNRLALNEKEIKKAS</sequence>
<keyword evidence="2" id="KW-0472">Membrane</keyword>
<reference evidence="4" key="1">
    <citation type="journal article" date="2017" name="Proc. Natl. Acad. Sci. U.S.A.">
        <title>Simulation of Deepwater Horizon oil plume reveals substrate specialization within a complex community of hydrocarbon-degraders.</title>
        <authorList>
            <person name="Hu P."/>
            <person name="Dubinsky E.A."/>
            <person name="Probst A.J."/>
            <person name="Wang J."/>
            <person name="Sieber C.M.K."/>
            <person name="Tom L.M."/>
            <person name="Gardinali P."/>
            <person name="Banfield J.F."/>
            <person name="Atlas R.M."/>
            <person name="Andersen G.L."/>
        </authorList>
    </citation>
    <scope>NUCLEOTIDE SEQUENCE [LARGE SCALE GENOMIC DNA]</scope>
</reference>
<feature type="transmembrane region" description="Helical" evidence="2">
    <location>
        <begin position="165"/>
        <end position="190"/>
    </location>
</feature>
<evidence type="ECO:0000256" key="1">
    <source>
        <dbReference type="SAM" id="Coils"/>
    </source>
</evidence>
<comment type="caution">
    <text evidence="3">The sequence shown here is derived from an EMBL/GenBank/DDBJ whole genome shotgun (WGS) entry which is preliminary data.</text>
</comment>
<keyword evidence="2" id="KW-1133">Transmembrane helix</keyword>
<dbReference type="Proteomes" id="UP000196531">
    <property type="component" value="Unassembled WGS sequence"/>
</dbReference>
<evidence type="ECO:0000313" key="3">
    <source>
        <dbReference type="EMBL" id="OUR94121.1"/>
    </source>
</evidence>
<dbReference type="EMBL" id="MAAO01000011">
    <property type="protein sequence ID" value="OUR94121.1"/>
    <property type="molecule type" value="Genomic_DNA"/>
</dbReference>
<keyword evidence="1" id="KW-0175">Coiled coil</keyword>
<feature type="transmembrane region" description="Helical" evidence="2">
    <location>
        <begin position="210"/>
        <end position="234"/>
    </location>
</feature>
<evidence type="ECO:0000256" key="2">
    <source>
        <dbReference type="SAM" id="Phobius"/>
    </source>
</evidence>
<dbReference type="AlphaFoldDB" id="A0A1Y5F350"/>
<evidence type="ECO:0008006" key="5">
    <source>
        <dbReference type="Google" id="ProtNLM"/>
    </source>
</evidence>
<organism evidence="3 4">
    <name type="scientific">Halobacteriovorax marinus</name>
    <dbReference type="NCBI Taxonomy" id="97084"/>
    <lineage>
        <taxon>Bacteria</taxon>
        <taxon>Pseudomonadati</taxon>
        <taxon>Bdellovibrionota</taxon>
        <taxon>Bacteriovoracia</taxon>
        <taxon>Bacteriovoracales</taxon>
        <taxon>Halobacteriovoraceae</taxon>
        <taxon>Halobacteriovorax</taxon>
    </lineage>
</organism>
<gene>
    <name evidence="3" type="ORF">A9Q84_17580</name>
</gene>